<organism evidence="1">
    <name type="scientific">Arion vulgaris</name>
    <dbReference type="NCBI Taxonomy" id="1028688"/>
    <lineage>
        <taxon>Eukaryota</taxon>
        <taxon>Metazoa</taxon>
        <taxon>Spiralia</taxon>
        <taxon>Lophotrochozoa</taxon>
        <taxon>Mollusca</taxon>
        <taxon>Gastropoda</taxon>
        <taxon>Heterobranchia</taxon>
        <taxon>Euthyneura</taxon>
        <taxon>Panpulmonata</taxon>
        <taxon>Eupulmonata</taxon>
        <taxon>Stylommatophora</taxon>
        <taxon>Helicina</taxon>
        <taxon>Arionoidea</taxon>
        <taxon>Arionidae</taxon>
        <taxon>Arion</taxon>
    </lineage>
</organism>
<dbReference type="AlphaFoldDB" id="A0A0B6Z5N0"/>
<name>A0A0B6Z5N0_9EUPU</name>
<reference evidence="1" key="1">
    <citation type="submission" date="2014-12" db="EMBL/GenBank/DDBJ databases">
        <title>Insight into the proteome of Arion vulgaris.</title>
        <authorList>
            <person name="Aradska J."/>
            <person name="Bulat T."/>
            <person name="Smidak R."/>
            <person name="Sarate P."/>
            <person name="Gangsoo J."/>
            <person name="Sialana F."/>
            <person name="Bilban M."/>
            <person name="Lubec G."/>
        </authorList>
    </citation>
    <scope>NUCLEOTIDE SEQUENCE</scope>
    <source>
        <tissue evidence="1">Skin</tissue>
    </source>
</reference>
<sequence>FLIKAVLGDHSFITKTYICKHDLKLNDMNSQAWEKLDRAGPAGDRLWKVV</sequence>
<proteinExistence type="predicted"/>
<accession>A0A0B6Z5N0</accession>
<protein>
    <submittedName>
        <fullName evidence="1">Uncharacterized protein</fullName>
    </submittedName>
</protein>
<dbReference type="EMBL" id="HACG01016135">
    <property type="protein sequence ID" value="CEK63000.1"/>
    <property type="molecule type" value="Transcribed_RNA"/>
</dbReference>
<feature type="non-terminal residue" evidence="1">
    <location>
        <position position="1"/>
    </location>
</feature>
<evidence type="ECO:0000313" key="1">
    <source>
        <dbReference type="EMBL" id="CEK63000.1"/>
    </source>
</evidence>
<gene>
    <name evidence="1" type="primary">ORF46769</name>
</gene>